<evidence type="ECO:0000313" key="2">
    <source>
        <dbReference type="EMBL" id="UUX51852.1"/>
    </source>
</evidence>
<dbReference type="GO" id="GO:0003677">
    <property type="term" value="F:DNA binding"/>
    <property type="evidence" value="ECO:0007669"/>
    <property type="project" value="InterPro"/>
</dbReference>
<reference evidence="2" key="1">
    <citation type="submission" date="2022-08" db="EMBL/GenBank/DDBJ databases">
        <title>Nisaea acidiphila sp. nov., isolated from a marine algal debris and emended description of the genus Nisaea Urios et al. 2008.</title>
        <authorList>
            <person name="Kwon K."/>
        </authorList>
    </citation>
    <scope>NUCLEOTIDE SEQUENCE</scope>
    <source>
        <strain evidence="2">MEBiC11861</strain>
    </source>
</reference>
<dbReference type="AlphaFoldDB" id="A0A9J7B037"/>
<dbReference type="SUPFAM" id="SSF47413">
    <property type="entry name" value="lambda repressor-like DNA-binding domains"/>
    <property type="match status" value="1"/>
</dbReference>
<accession>A0A9J7B037</accession>
<keyword evidence="3" id="KW-1185">Reference proteome</keyword>
<dbReference type="Proteomes" id="UP001060336">
    <property type="component" value="Chromosome"/>
</dbReference>
<organism evidence="2 3">
    <name type="scientific">Nisaea acidiphila</name>
    <dbReference type="NCBI Taxonomy" id="1862145"/>
    <lineage>
        <taxon>Bacteria</taxon>
        <taxon>Pseudomonadati</taxon>
        <taxon>Pseudomonadota</taxon>
        <taxon>Alphaproteobacteria</taxon>
        <taxon>Rhodospirillales</taxon>
        <taxon>Thalassobaculaceae</taxon>
        <taxon>Nisaea</taxon>
    </lineage>
</organism>
<feature type="domain" description="HTH cro/C1-type" evidence="1">
    <location>
        <begin position="8"/>
        <end position="61"/>
    </location>
</feature>
<dbReference type="InterPro" id="IPR010982">
    <property type="entry name" value="Lambda_DNA-bd_dom_sf"/>
</dbReference>
<dbReference type="Gene3D" id="1.10.260.40">
    <property type="entry name" value="lambda repressor-like DNA-binding domains"/>
    <property type="match status" value="1"/>
</dbReference>
<evidence type="ECO:0000259" key="1">
    <source>
        <dbReference type="PROSITE" id="PS50943"/>
    </source>
</evidence>
<gene>
    <name evidence="2" type="ORF">NUH88_09140</name>
</gene>
<dbReference type="PROSITE" id="PS50943">
    <property type="entry name" value="HTH_CROC1"/>
    <property type="match status" value="1"/>
</dbReference>
<protein>
    <submittedName>
        <fullName evidence="2">Helix-turn-helix transcriptional regulator</fullName>
    </submittedName>
</protein>
<dbReference type="KEGG" id="naci:NUH88_09140"/>
<dbReference type="EMBL" id="CP102480">
    <property type="protein sequence ID" value="UUX51852.1"/>
    <property type="molecule type" value="Genomic_DNA"/>
</dbReference>
<dbReference type="CDD" id="cd00093">
    <property type="entry name" value="HTH_XRE"/>
    <property type="match status" value="1"/>
</dbReference>
<proteinExistence type="predicted"/>
<dbReference type="Pfam" id="PF01381">
    <property type="entry name" value="HTH_3"/>
    <property type="match status" value="1"/>
</dbReference>
<sequence>MEGLAGRLREARQQLGLTQAKLAERFGIPYRTVQDGELGHSTPGARVLAAYAQHNVDVNWLLTGKRISDGTKESEPKARKSSAPIKGRNFRIRSRRVVQIPHYDPFDPDSFDPDKPDSVLSITPSRLTAYSIDYAILGREDAELATTTVIDESTSGGLKKGTLVLFDTSVREKLPAERYIVRDGKVLTVSTKEHLGPDQTVLGRIAYALTPQS</sequence>
<evidence type="ECO:0000313" key="3">
    <source>
        <dbReference type="Proteomes" id="UP001060336"/>
    </source>
</evidence>
<dbReference type="RefSeq" id="WP_257771581.1">
    <property type="nucleotide sequence ID" value="NZ_CP102480.1"/>
</dbReference>
<name>A0A9J7B037_9PROT</name>
<dbReference type="SMART" id="SM00530">
    <property type="entry name" value="HTH_XRE"/>
    <property type="match status" value="1"/>
</dbReference>
<dbReference type="InterPro" id="IPR001387">
    <property type="entry name" value="Cro/C1-type_HTH"/>
</dbReference>